<dbReference type="GO" id="GO:0004326">
    <property type="term" value="F:tetrahydrofolylpolyglutamate synthase activity"/>
    <property type="evidence" value="ECO:0007669"/>
    <property type="project" value="InterPro"/>
</dbReference>
<feature type="domain" description="Mur ligase C-terminal" evidence="10">
    <location>
        <begin position="292"/>
        <end position="414"/>
    </location>
</feature>
<gene>
    <name evidence="12" type="ORF">B1B_02061</name>
</gene>
<evidence type="ECO:0000256" key="3">
    <source>
        <dbReference type="ARBA" id="ARBA00011245"/>
    </source>
</evidence>
<proteinExistence type="inferred from homology"/>
<dbReference type="InterPro" id="IPR018109">
    <property type="entry name" value="Folylpolyglutamate_synth_CS"/>
</dbReference>
<comment type="caution">
    <text evidence="12">The sequence shown here is derived from an EMBL/GenBank/DDBJ whole genome shotgun (WGS) entry which is preliminary data.</text>
</comment>
<keyword evidence="4 12" id="KW-0436">Ligase</keyword>
<dbReference type="NCBIfam" id="NF008101">
    <property type="entry name" value="PRK10846.1"/>
    <property type="match status" value="1"/>
</dbReference>
<dbReference type="InterPro" id="IPR013221">
    <property type="entry name" value="Mur_ligase_cen"/>
</dbReference>
<feature type="domain" description="Mur ligase central" evidence="11">
    <location>
        <begin position="50"/>
        <end position="193"/>
    </location>
</feature>
<dbReference type="GO" id="GO:0046872">
    <property type="term" value="F:metal ion binding"/>
    <property type="evidence" value="ECO:0007669"/>
    <property type="project" value="UniProtKB-KW"/>
</dbReference>
<evidence type="ECO:0000256" key="5">
    <source>
        <dbReference type="ARBA" id="ARBA00022723"/>
    </source>
</evidence>
<evidence type="ECO:0000256" key="7">
    <source>
        <dbReference type="ARBA" id="ARBA00022840"/>
    </source>
</evidence>
<dbReference type="InterPro" id="IPR001645">
    <property type="entry name" value="Folylpolyglutamate_synth"/>
</dbReference>
<keyword evidence="6" id="KW-0547">Nucleotide-binding</keyword>
<dbReference type="EC" id="6.3.2.-" evidence="12"/>
<dbReference type="PANTHER" id="PTHR11136:SF0">
    <property type="entry name" value="DIHYDROFOLATE SYNTHETASE-RELATED"/>
    <property type="match status" value="1"/>
</dbReference>
<dbReference type="PANTHER" id="PTHR11136">
    <property type="entry name" value="FOLYLPOLYGLUTAMATE SYNTHASE-RELATED"/>
    <property type="match status" value="1"/>
</dbReference>
<dbReference type="GO" id="GO:0008841">
    <property type="term" value="F:dihydrofolate synthase activity"/>
    <property type="evidence" value="ECO:0007669"/>
    <property type="project" value="TreeGrafter"/>
</dbReference>
<dbReference type="GO" id="GO:0005524">
    <property type="term" value="F:ATP binding"/>
    <property type="evidence" value="ECO:0007669"/>
    <property type="project" value="UniProtKB-KW"/>
</dbReference>
<dbReference type="AlphaFoldDB" id="T1C3V5"/>
<organism evidence="12">
    <name type="scientific">mine drainage metagenome</name>
    <dbReference type="NCBI Taxonomy" id="410659"/>
    <lineage>
        <taxon>unclassified sequences</taxon>
        <taxon>metagenomes</taxon>
        <taxon>ecological metagenomes</taxon>
    </lineage>
</organism>
<sequence>MKNLPDSAAGWIAYLESLAPPQTIHLGLERMEILLRRIGWGPSDPPALIVGGTNGKGSTVALVESILRAAGYRVGAYFSPHLLRYAERIRIHGVDIAEAPLCRAFAAAEVARGTLPLTFFEFGTATALLAFREAKLDCLVLEVGLGGRLDAVNAIDPIASAVTTVGIDHVEWLGADRESIGREKAGIFRACKPALVGDPNPPESLLDEALRVGAELVLRGRDFAWRREEAGGQWTYRSQVRERRGLPPPALLGDFQLDNAATALALVDAIAPNWPVPDPAVREGLIQARLPGRFEWRETGRIRWCLDVAHNPAAAATLARELGIRKESGPVHAILGMLCDKDVEGFVRELAPRVGIWHPIGLPEPRGLSASALEARVRSALPYAKIESGDPLQELLLNWETAECAPVVLVTGSFRTLEWVLPLIERHAPSRGGSLRTTRERDCA</sequence>
<dbReference type="InterPro" id="IPR036565">
    <property type="entry name" value="Mur-like_cat_sf"/>
</dbReference>
<comment type="cofactor">
    <cofactor evidence="1">
        <name>Mg(2+)</name>
        <dbReference type="ChEBI" id="CHEBI:18420"/>
    </cofactor>
</comment>
<dbReference type="Gene3D" id="3.90.190.20">
    <property type="entry name" value="Mur ligase, C-terminal domain"/>
    <property type="match status" value="1"/>
</dbReference>
<dbReference type="SUPFAM" id="SSF53623">
    <property type="entry name" value="MurD-like peptide ligases, catalytic domain"/>
    <property type="match status" value="1"/>
</dbReference>
<evidence type="ECO:0000256" key="9">
    <source>
        <dbReference type="ARBA" id="ARBA00022909"/>
    </source>
</evidence>
<name>T1C3V5_9ZZZZ</name>
<dbReference type="GO" id="GO:0005737">
    <property type="term" value="C:cytoplasm"/>
    <property type="evidence" value="ECO:0007669"/>
    <property type="project" value="TreeGrafter"/>
</dbReference>
<keyword evidence="5" id="KW-0479">Metal-binding</keyword>
<comment type="subunit">
    <text evidence="3">Monomer.</text>
</comment>
<evidence type="ECO:0000256" key="2">
    <source>
        <dbReference type="ARBA" id="ARBA00008276"/>
    </source>
</evidence>
<evidence type="ECO:0000259" key="10">
    <source>
        <dbReference type="Pfam" id="PF02875"/>
    </source>
</evidence>
<evidence type="ECO:0000313" key="12">
    <source>
        <dbReference type="EMBL" id="EQD75548.1"/>
    </source>
</evidence>
<dbReference type="InterPro" id="IPR004101">
    <property type="entry name" value="Mur_ligase_C"/>
</dbReference>
<dbReference type="PROSITE" id="PS01011">
    <property type="entry name" value="FOLYLPOLYGLU_SYNT_1"/>
    <property type="match status" value="1"/>
</dbReference>
<evidence type="ECO:0000259" key="11">
    <source>
        <dbReference type="Pfam" id="PF08245"/>
    </source>
</evidence>
<evidence type="ECO:0000256" key="8">
    <source>
        <dbReference type="ARBA" id="ARBA00022842"/>
    </source>
</evidence>
<dbReference type="NCBIfam" id="TIGR01499">
    <property type="entry name" value="folC"/>
    <property type="match status" value="1"/>
</dbReference>
<protein>
    <submittedName>
        <fullName evidence="12">Folylpolyglutamate synthetase</fullName>
        <ecNumber evidence="12">6.3.2.-</ecNumber>
    </submittedName>
</protein>
<reference evidence="12" key="2">
    <citation type="journal article" date="2014" name="ISME J.">
        <title>Microbial stratification in low pH oxic and suboxic macroscopic growths along an acid mine drainage.</title>
        <authorList>
            <person name="Mendez-Garcia C."/>
            <person name="Mesa V."/>
            <person name="Sprenger R.R."/>
            <person name="Richter M."/>
            <person name="Diez M.S."/>
            <person name="Solano J."/>
            <person name="Bargiela R."/>
            <person name="Golyshina O.V."/>
            <person name="Manteca A."/>
            <person name="Ramos J.L."/>
            <person name="Gallego J.R."/>
            <person name="Llorente I."/>
            <person name="Martins Dos Santos V.A."/>
            <person name="Jensen O.N."/>
            <person name="Pelaez A.I."/>
            <person name="Sanchez J."/>
            <person name="Ferrer M."/>
        </authorList>
    </citation>
    <scope>NUCLEOTIDE SEQUENCE</scope>
</reference>
<dbReference type="Pfam" id="PF08245">
    <property type="entry name" value="Mur_ligase_M"/>
    <property type="match status" value="1"/>
</dbReference>
<dbReference type="Pfam" id="PF02875">
    <property type="entry name" value="Mur_ligase_C"/>
    <property type="match status" value="1"/>
</dbReference>
<dbReference type="Gene3D" id="3.40.1190.10">
    <property type="entry name" value="Mur-like, catalytic domain"/>
    <property type="match status" value="1"/>
</dbReference>
<dbReference type="FunFam" id="3.40.1190.10:FF:000004">
    <property type="entry name" value="Dihydrofolate synthase/folylpolyglutamate synthase"/>
    <property type="match status" value="1"/>
</dbReference>
<accession>T1C3V5</accession>
<evidence type="ECO:0000256" key="1">
    <source>
        <dbReference type="ARBA" id="ARBA00001946"/>
    </source>
</evidence>
<dbReference type="PIRSF" id="PIRSF001563">
    <property type="entry name" value="Folylpolyglu_synth"/>
    <property type="match status" value="1"/>
</dbReference>
<dbReference type="GO" id="GO:0046656">
    <property type="term" value="P:folic acid biosynthetic process"/>
    <property type="evidence" value="ECO:0007669"/>
    <property type="project" value="UniProtKB-KW"/>
</dbReference>
<evidence type="ECO:0000256" key="6">
    <source>
        <dbReference type="ARBA" id="ARBA00022741"/>
    </source>
</evidence>
<reference evidence="12" key="1">
    <citation type="submission" date="2013-08" db="EMBL/GenBank/DDBJ databases">
        <authorList>
            <person name="Mendez C."/>
            <person name="Richter M."/>
            <person name="Ferrer M."/>
            <person name="Sanchez J."/>
        </authorList>
    </citation>
    <scope>NUCLEOTIDE SEQUENCE</scope>
</reference>
<evidence type="ECO:0000256" key="4">
    <source>
        <dbReference type="ARBA" id="ARBA00022598"/>
    </source>
</evidence>
<dbReference type="EMBL" id="AUZY01001215">
    <property type="protein sequence ID" value="EQD75548.1"/>
    <property type="molecule type" value="Genomic_DNA"/>
</dbReference>
<dbReference type="SUPFAM" id="SSF53244">
    <property type="entry name" value="MurD-like peptide ligases, peptide-binding domain"/>
    <property type="match status" value="1"/>
</dbReference>
<keyword evidence="7" id="KW-0067">ATP-binding</keyword>
<dbReference type="InterPro" id="IPR036615">
    <property type="entry name" value="Mur_ligase_C_dom_sf"/>
</dbReference>
<comment type="similarity">
    <text evidence="2">Belongs to the folylpolyglutamate synthase family.</text>
</comment>
<keyword evidence="8" id="KW-0460">Magnesium</keyword>
<keyword evidence="9" id="KW-0289">Folate biosynthesis</keyword>